<dbReference type="InterPro" id="IPR001845">
    <property type="entry name" value="HTH_ArsR_DNA-bd_dom"/>
</dbReference>
<feature type="region of interest" description="Disordered" evidence="4">
    <location>
        <begin position="1"/>
        <end position="22"/>
    </location>
</feature>
<evidence type="ECO:0000313" key="5">
    <source>
        <dbReference type="EMBL" id="BDI33173.1"/>
    </source>
</evidence>
<proteinExistence type="predicted"/>
<dbReference type="PANTHER" id="PTHR33154:SF33">
    <property type="entry name" value="TRANSCRIPTIONAL REPRESSOR SDPR"/>
    <property type="match status" value="1"/>
</dbReference>
<keyword evidence="1" id="KW-0805">Transcription regulation</keyword>
<dbReference type="PROSITE" id="PS50987">
    <property type="entry name" value="HTH_ARSR_2"/>
    <property type="match status" value="1"/>
</dbReference>
<dbReference type="InterPro" id="IPR011991">
    <property type="entry name" value="ArsR-like_HTH"/>
</dbReference>
<sequence length="111" mass="12454">MTTADESQGEDQGPDTTDQTIEITDRQFERIARALAEPRRIQILQELGACSDPTPCSVIQLSHKISAPTLSHHMKELETAGLIQIVREGKFANLILQRDVLRAYLDRLSKI</sequence>
<reference evidence="5 6" key="1">
    <citation type="journal article" date="2019" name="Int. J. Syst. Evol. Microbiol.">
        <title>Capsulimonas corticalis gen. nov., sp. nov., an aerobic capsulated bacterium, of a novel bacterial order, Capsulimonadales ord. nov., of the class Armatimonadia of the phylum Armatimonadetes.</title>
        <authorList>
            <person name="Li J."/>
            <person name="Kudo C."/>
            <person name="Tonouchi A."/>
        </authorList>
    </citation>
    <scope>NUCLEOTIDE SEQUENCE [LARGE SCALE GENOMIC DNA]</scope>
    <source>
        <strain evidence="5 6">AX-7</strain>
    </source>
</reference>
<dbReference type="RefSeq" id="WP_119319160.1">
    <property type="nucleotide sequence ID" value="NZ_AP025739.1"/>
</dbReference>
<dbReference type="Proteomes" id="UP000287394">
    <property type="component" value="Chromosome"/>
</dbReference>
<organism evidence="5 6">
    <name type="scientific">Capsulimonas corticalis</name>
    <dbReference type="NCBI Taxonomy" id="2219043"/>
    <lineage>
        <taxon>Bacteria</taxon>
        <taxon>Bacillati</taxon>
        <taxon>Armatimonadota</taxon>
        <taxon>Armatimonadia</taxon>
        <taxon>Capsulimonadales</taxon>
        <taxon>Capsulimonadaceae</taxon>
        <taxon>Capsulimonas</taxon>
    </lineage>
</organism>
<dbReference type="CDD" id="cd00090">
    <property type="entry name" value="HTH_ARSR"/>
    <property type="match status" value="1"/>
</dbReference>
<evidence type="ECO:0000256" key="1">
    <source>
        <dbReference type="ARBA" id="ARBA00023015"/>
    </source>
</evidence>
<evidence type="ECO:0000256" key="3">
    <source>
        <dbReference type="ARBA" id="ARBA00023163"/>
    </source>
</evidence>
<dbReference type="InterPro" id="IPR036388">
    <property type="entry name" value="WH-like_DNA-bd_sf"/>
</dbReference>
<evidence type="ECO:0000256" key="2">
    <source>
        <dbReference type="ARBA" id="ARBA00023125"/>
    </source>
</evidence>
<protein>
    <submittedName>
        <fullName evidence="5">Uncharacterized protein</fullName>
    </submittedName>
</protein>
<keyword evidence="6" id="KW-1185">Reference proteome</keyword>
<evidence type="ECO:0000313" key="6">
    <source>
        <dbReference type="Proteomes" id="UP000287394"/>
    </source>
</evidence>
<name>A0A402CP73_9BACT</name>
<dbReference type="SMART" id="SM00418">
    <property type="entry name" value="HTH_ARSR"/>
    <property type="match status" value="1"/>
</dbReference>
<keyword evidence="3" id="KW-0804">Transcription</keyword>
<dbReference type="InterPro" id="IPR051081">
    <property type="entry name" value="HTH_MetalResp_TranReg"/>
</dbReference>
<dbReference type="InterPro" id="IPR036390">
    <property type="entry name" value="WH_DNA-bd_sf"/>
</dbReference>
<gene>
    <name evidence="5" type="ORF">CCAX7_52240</name>
</gene>
<evidence type="ECO:0000256" key="4">
    <source>
        <dbReference type="SAM" id="MobiDB-lite"/>
    </source>
</evidence>
<dbReference type="AlphaFoldDB" id="A0A402CP73"/>
<dbReference type="KEGG" id="ccot:CCAX7_52240"/>
<dbReference type="EMBL" id="AP025739">
    <property type="protein sequence ID" value="BDI33173.1"/>
    <property type="molecule type" value="Genomic_DNA"/>
</dbReference>
<dbReference type="Pfam" id="PF12840">
    <property type="entry name" value="HTH_20"/>
    <property type="match status" value="1"/>
</dbReference>
<accession>A0A402CP73</accession>
<dbReference type="Gene3D" id="1.10.10.10">
    <property type="entry name" value="Winged helix-like DNA-binding domain superfamily/Winged helix DNA-binding domain"/>
    <property type="match status" value="1"/>
</dbReference>
<dbReference type="SUPFAM" id="SSF46785">
    <property type="entry name" value="Winged helix' DNA-binding domain"/>
    <property type="match status" value="1"/>
</dbReference>
<dbReference type="PANTHER" id="PTHR33154">
    <property type="entry name" value="TRANSCRIPTIONAL REGULATOR, ARSR FAMILY"/>
    <property type="match status" value="1"/>
</dbReference>
<dbReference type="GO" id="GO:0003700">
    <property type="term" value="F:DNA-binding transcription factor activity"/>
    <property type="evidence" value="ECO:0007669"/>
    <property type="project" value="InterPro"/>
</dbReference>
<dbReference type="PRINTS" id="PR00778">
    <property type="entry name" value="HTHARSR"/>
</dbReference>
<dbReference type="GO" id="GO:0003677">
    <property type="term" value="F:DNA binding"/>
    <property type="evidence" value="ECO:0007669"/>
    <property type="project" value="UniProtKB-KW"/>
</dbReference>
<dbReference type="OrthoDB" id="7192471at2"/>
<keyword evidence="2" id="KW-0238">DNA-binding</keyword>